<protein>
    <submittedName>
        <fullName evidence="2">BrnA antitoxin family protein</fullName>
    </submittedName>
</protein>
<evidence type="ECO:0000313" key="3">
    <source>
        <dbReference type="Proteomes" id="UP001589891"/>
    </source>
</evidence>
<name>A0ABV6SH56_AZOPA</name>
<dbReference type="InterPro" id="IPR025528">
    <property type="entry name" value="BrnA_antitoxin"/>
</dbReference>
<feature type="compositionally biased region" description="Basic and acidic residues" evidence="1">
    <location>
        <begin position="33"/>
        <end position="43"/>
    </location>
</feature>
<gene>
    <name evidence="2" type="ORF">ACFFGX_04410</name>
</gene>
<accession>A0ABV6SH56</accession>
<feature type="compositionally biased region" description="Polar residues" evidence="1">
    <location>
        <begin position="1"/>
        <end position="12"/>
    </location>
</feature>
<feature type="compositionally biased region" description="Basic residues" evidence="1">
    <location>
        <begin position="62"/>
        <end position="72"/>
    </location>
</feature>
<dbReference type="Pfam" id="PF14384">
    <property type="entry name" value="BrnA_antitoxin"/>
    <property type="match status" value="1"/>
</dbReference>
<proteinExistence type="predicted"/>
<evidence type="ECO:0000313" key="2">
    <source>
        <dbReference type="EMBL" id="MFC0708867.1"/>
    </source>
</evidence>
<organism evidence="2 3">
    <name type="scientific">Azorhizophilus paspali</name>
    <name type="common">Azotobacter paspali</name>
    <dbReference type="NCBI Taxonomy" id="69963"/>
    <lineage>
        <taxon>Bacteria</taxon>
        <taxon>Pseudomonadati</taxon>
        <taxon>Pseudomonadota</taxon>
        <taxon>Gammaproteobacteria</taxon>
        <taxon>Pseudomonadales</taxon>
        <taxon>Pseudomonadaceae</taxon>
        <taxon>Azorhizophilus</taxon>
    </lineage>
</organism>
<reference evidence="2 3" key="1">
    <citation type="submission" date="2024-09" db="EMBL/GenBank/DDBJ databases">
        <authorList>
            <person name="Sun Q."/>
            <person name="Mori K."/>
        </authorList>
    </citation>
    <scope>NUCLEOTIDE SEQUENCE [LARGE SCALE GENOMIC DNA]</scope>
    <source>
        <strain evidence="2 3">NCAIM B.01794</strain>
    </source>
</reference>
<dbReference type="Proteomes" id="UP001589891">
    <property type="component" value="Unassembled WGS sequence"/>
</dbReference>
<dbReference type="RefSeq" id="WP_376943226.1">
    <property type="nucleotide sequence ID" value="NZ_JBHLSS010000028.1"/>
</dbReference>
<dbReference type="EMBL" id="JBHLSS010000028">
    <property type="protein sequence ID" value="MFC0708867.1"/>
    <property type="molecule type" value="Genomic_DNA"/>
</dbReference>
<evidence type="ECO:0000256" key="1">
    <source>
        <dbReference type="SAM" id="MobiDB-lite"/>
    </source>
</evidence>
<keyword evidence="3" id="KW-1185">Reference proteome</keyword>
<sequence>MKRATTGNTTPVSDREDRTDLNRVQALADDDIAADRDNPRTTPDDWAGAVMKRGDTVLGRTPGRRGPGRKPAKVAIQLRLPPDVLERWKATGPGWQTRMAEDLAKHAP</sequence>
<feature type="region of interest" description="Disordered" evidence="1">
    <location>
        <begin position="1"/>
        <end position="73"/>
    </location>
</feature>
<comment type="caution">
    <text evidence="2">The sequence shown here is derived from an EMBL/GenBank/DDBJ whole genome shotgun (WGS) entry which is preliminary data.</text>
</comment>